<evidence type="ECO:0008006" key="4">
    <source>
        <dbReference type="Google" id="ProtNLM"/>
    </source>
</evidence>
<gene>
    <name evidence="2" type="ORF">JOB18_046102</name>
</gene>
<reference evidence="2 3" key="1">
    <citation type="journal article" date="2021" name="Sci. Rep.">
        <title>Chromosome anchoring in Senegalese sole (Solea senegalensis) reveals sex-associated markers and genome rearrangements in flatfish.</title>
        <authorList>
            <person name="Guerrero-Cozar I."/>
            <person name="Gomez-Garrido J."/>
            <person name="Berbel C."/>
            <person name="Martinez-Blanch J.F."/>
            <person name="Alioto T."/>
            <person name="Claros M.G."/>
            <person name="Gagnaire P.A."/>
            <person name="Manchado M."/>
        </authorList>
    </citation>
    <scope>NUCLEOTIDE SEQUENCE [LARGE SCALE GENOMIC DNA]</scope>
    <source>
        <strain evidence="2">Sse05_10M</strain>
    </source>
</reference>
<evidence type="ECO:0000313" key="3">
    <source>
        <dbReference type="Proteomes" id="UP000693946"/>
    </source>
</evidence>
<dbReference type="EMBL" id="JAGKHQ010000010">
    <property type="protein sequence ID" value="KAG7507829.1"/>
    <property type="molecule type" value="Genomic_DNA"/>
</dbReference>
<accession>A0AAV6RTB7</accession>
<protein>
    <recommendedName>
        <fullName evidence="4">Secreted protein</fullName>
    </recommendedName>
</protein>
<dbReference type="AlphaFoldDB" id="A0AAV6RTB7"/>
<evidence type="ECO:0000313" key="2">
    <source>
        <dbReference type="EMBL" id="KAG7507829.1"/>
    </source>
</evidence>
<organism evidence="2 3">
    <name type="scientific">Solea senegalensis</name>
    <name type="common">Senegalese sole</name>
    <dbReference type="NCBI Taxonomy" id="28829"/>
    <lineage>
        <taxon>Eukaryota</taxon>
        <taxon>Metazoa</taxon>
        <taxon>Chordata</taxon>
        <taxon>Craniata</taxon>
        <taxon>Vertebrata</taxon>
        <taxon>Euteleostomi</taxon>
        <taxon>Actinopterygii</taxon>
        <taxon>Neopterygii</taxon>
        <taxon>Teleostei</taxon>
        <taxon>Neoteleostei</taxon>
        <taxon>Acanthomorphata</taxon>
        <taxon>Carangaria</taxon>
        <taxon>Pleuronectiformes</taxon>
        <taxon>Pleuronectoidei</taxon>
        <taxon>Soleidae</taxon>
        <taxon>Solea</taxon>
    </lineage>
</organism>
<comment type="caution">
    <text evidence="2">The sequence shown here is derived from an EMBL/GenBank/DDBJ whole genome shotgun (WGS) entry which is preliminary data.</text>
</comment>
<evidence type="ECO:0000256" key="1">
    <source>
        <dbReference type="SAM" id="MobiDB-lite"/>
    </source>
</evidence>
<dbReference type="Proteomes" id="UP000693946">
    <property type="component" value="Linkage Group LG18"/>
</dbReference>
<proteinExistence type="predicted"/>
<feature type="region of interest" description="Disordered" evidence="1">
    <location>
        <begin position="60"/>
        <end position="84"/>
    </location>
</feature>
<keyword evidence="3" id="KW-1185">Reference proteome</keyword>
<sequence length="84" mass="9415">MKLLVVRVHSSRARSRRRARALAVCSRCVADFCEVTGRAARSSTEQHVCIHELLKCERRREGHTGKRGGKKKPRGETLSSPAEC</sequence>
<name>A0AAV6RTB7_SOLSE</name>